<dbReference type="OrthoDB" id="5291527at2"/>
<organism evidence="1 2">
    <name type="scientific">Pseudobacteriovorax antillogorgiicola</name>
    <dbReference type="NCBI Taxonomy" id="1513793"/>
    <lineage>
        <taxon>Bacteria</taxon>
        <taxon>Pseudomonadati</taxon>
        <taxon>Bdellovibrionota</taxon>
        <taxon>Oligoflexia</taxon>
        <taxon>Oligoflexales</taxon>
        <taxon>Pseudobacteriovoracaceae</taxon>
        <taxon>Pseudobacteriovorax</taxon>
    </lineage>
</organism>
<name>A0A1Y6B4P1_9BACT</name>
<proteinExistence type="predicted"/>
<evidence type="ECO:0000313" key="2">
    <source>
        <dbReference type="Proteomes" id="UP000192907"/>
    </source>
</evidence>
<sequence>MVSDNEIDQGSSNIIAVAIDDSLGGHKSSIEEAIEKILLWAHSKIGAEQLVQAKEQFYWKTGKFFPDDIFYVNRISYFIDYFIFERPLETSNQFSGKTPFECYQDLKDDHQIQDFHHSVFSVHKISDVGIILKDMIHKTRYKISARSTERFDGILKNDIFQGFIYQIQDQYWLSRGLIFHPHKAYRSIRKSVKKELKKEDLQVNIVLQKLARQQLRHLRHEHVNPRVFYLEESAS</sequence>
<accession>A0A1Y6B4P1</accession>
<dbReference type="RefSeq" id="WP_132314638.1">
    <property type="nucleotide sequence ID" value="NZ_FWZT01000001.1"/>
</dbReference>
<evidence type="ECO:0000313" key="1">
    <source>
        <dbReference type="EMBL" id="SME89146.1"/>
    </source>
</evidence>
<dbReference type="Proteomes" id="UP000192907">
    <property type="component" value="Unassembled WGS sequence"/>
</dbReference>
<dbReference type="STRING" id="1513793.SAMN06296036_101235"/>
<dbReference type="EMBL" id="FWZT01000001">
    <property type="protein sequence ID" value="SME89146.1"/>
    <property type="molecule type" value="Genomic_DNA"/>
</dbReference>
<gene>
    <name evidence="1" type="ORF">SAMN06296036_101235</name>
</gene>
<reference evidence="2" key="1">
    <citation type="submission" date="2017-04" db="EMBL/GenBank/DDBJ databases">
        <authorList>
            <person name="Varghese N."/>
            <person name="Submissions S."/>
        </authorList>
    </citation>
    <scope>NUCLEOTIDE SEQUENCE [LARGE SCALE GENOMIC DNA]</scope>
    <source>
        <strain evidence="2">RKEM611</strain>
    </source>
</reference>
<keyword evidence="2" id="KW-1185">Reference proteome</keyword>
<protein>
    <submittedName>
        <fullName evidence="1">Uncharacterized protein</fullName>
    </submittedName>
</protein>
<dbReference type="AlphaFoldDB" id="A0A1Y6B4P1"/>